<sequence length="373" mass="42567">MSLKRTLTNFSLASSRYQGPHQEASSKPASAAGRHPNTASLRKAFITLLGGRGKLPRPEELDIYAESVFKAVIIWARKQADGTCLLPEDVDEWDETMSRSDLYQYLVHHSEYGLSQKTCNLMFTRADADHNERLTLDEMIEFTKKCYQMLVDDGDFDERMIQAVPAFHVVPGSCKLNALSGTRAFEMRVVRRQSMRRIFSTFEEADGDCDGKITLPEFKWYIKKNQPHAAGMATSMFHSLDKNKVGAIRFGDLLRCLYPEASTLDLRLLARMARPDDYVANAQPDGELMREIQNIFTVYDDDKSGSLDYEEFSHALNLCGFDPKETAMMFKEIDRDGSGEVSYEEFELWYVNAQRRARKISRDAGKDSDVEDY</sequence>
<dbReference type="Pfam" id="PF13499">
    <property type="entry name" value="EF-hand_7"/>
    <property type="match status" value="1"/>
</dbReference>
<reference evidence="5" key="1">
    <citation type="submission" date="2017-08" db="EMBL/GenBank/DDBJ databases">
        <authorList>
            <person name="Polle J.E."/>
            <person name="Barry K."/>
            <person name="Cushman J."/>
            <person name="Schmutz J."/>
            <person name="Tran D."/>
            <person name="Hathwaick L.T."/>
            <person name="Yim W.C."/>
            <person name="Jenkins J."/>
            <person name="Mckie-Krisberg Z.M."/>
            <person name="Prochnik S."/>
            <person name="Lindquist E."/>
            <person name="Dockter R.B."/>
            <person name="Adam C."/>
            <person name="Molina H."/>
            <person name="Bunkerborg J."/>
            <person name="Jin E."/>
            <person name="Buchheim M."/>
            <person name="Magnuson J."/>
        </authorList>
    </citation>
    <scope>NUCLEOTIDE SEQUENCE</scope>
    <source>
        <strain evidence="5">CCAP 19/18</strain>
    </source>
</reference>
<dbReference type="SMART" id="SM00054">
    <property type="entry name" value="EFh"/>
    <property type="match status" value="5"/>
</dbReference>
<dbReference type="SUPFAM" id="SSF47473">
    <property type="entry name" value="EF-hand"/>
    <property type="match status" value="2"/>
</dbReference>
<name>A0ABQ7FYG1_DUNSA</name>
<dbReference type="InterPro" id="IPR018247">
    <property type="entry name" value="EF_Hand_1_Ca_BS"/>
</dbReference>
<keyword evidence="1" id="KW-0677">Repeat</keyword>
<evidence type="ECO:0000256" key="2">
    <source>
        <dbReference type="ARBA" id="ARBA00022837"/>
    </source>
</evidence>
<keyword evidence="6" id="KW-1185">Reference proteome</keyword>
<keyword evidence="2" id="KW-0106">Calcium</keyword>
<organism evidence="5 6">
    <name type="scientific">Dunaliella salina</name>
    <name type="common">Green alga</name>
    <name type="synonym">Protococcus salinus</name>
    <dbReference type="NCBI Taxonomy" id="3046"/>
    <lineage>
        <taxon>Eukaryota</taxon>
        <taxon>Viridiplantae</taxon>
        <taxon>Chlorophyta</taxon>
        <taxon>core chlorophytes</taxon>
        <taxon>Chlorophyceae</taxon>
        <taxon>CS clade</taxon>
        <taxon>Chlamydomonadales</taxon>
        <taxon>Dunaliellaceae</taxon>
        <taxon>Dunaliella</taxon>
    </lineage>
</organism>
<protein>
    <recommendedName>
        <fullName evidence="4">EF-hand domain-containing protein</fullName>
    </recommendedName>
</protein>
<dbReference type="Gene3D" id="1.10.238.10">
    <property type="entry name" value="EF-hand"/>
    <property type="match status" value="2"/>
</dbReference>
<dbReference type="InterPro" id="IPR002048">
    <property type="entry name" value="EF_hand_dom"/>
</dbReference>
<comment type="caution">
    <text evidence="5">The sequence shown here is derived from an EMBL/GenBank/DDBJ whole genome shotgun (WGS) entry which is preliminary data.</text>
</comment>
<evidence type="ECO:0000313" key="6">
    <source>
        <dbReference type="Proteomes" id="UP000815325"/>
    </source>
</evidence>
<dbReference type="PROSITE" id="PS50222">
    <property type="entry name" value="EF_HAND_2"/>
    <property type="match status" value="3"/>
</dbReference>
<accession>A0ABQ7FYG1</accession>
<evidence type="ECO:0000256" key="1">
    <source>
        <dbReference type="ARBA" id="ARBA00022737"/>
    </source>
</evidence>
<feature type="region of interest" description="Disordered" evidence="3">
    <location>
        <begin position="14"/>
        <end position="36"/>
    </location>
</feature>
<dbReference type="InterPro" id="IPR011992">
    <property type="entry name" value="EF-hand-dom_pair"/>
</dbReference>
<feature type="domain" description="EF-hand" evidence="4">
    <location>
        <begin position="193"/>
        <end position="228"/>
    </location>
</feature>
<evidence type="ECO:0000313" key="5">
    <source>
        <dbReference type="EMBL" id="KAF5827397.1"/>
    </source>
</evidence>
<feature type="compositionally biased region" description="Polar residues" evidence="3">
    <location>
        <begin position="14"/>
        <end position="28"/>
    </location>
</feature>
<gene>
    <name evidence="5" type="ORF">DUNSADRAFT_718</name>
</gene>
<dbReference type="EMBL" id="MU070514">
    <property type="protein sequence ID" value="KAF5827397.1"/>
    <property type="molecule type" value="Genomic_DNA"/>
</dbReference>
<dbReference type="InterPro" id="IPR050145">
    <property type="entry name" value="Centrin_CML-like"/>
</dbReference>
<evidence type="ECO:0000256" key="3">
    <source>
        <dbReference type="SAM" id="MobiDB-lite"/>
    </source>
</evidence>
<dbReference type="Proteomes" id="UP000815325">
    <property type="component" value="Unassembled WGS sequence"/>
</dbReference>
<dbReference type="PROSITE" id="PS00018">
    <property type="entry name" value="EF_HAND_1"/>
    <property type="match status" value="3"/>
</dbReference>
<dbReference type="PANTHER" id="PTHR23050">
    <property type="entry name" value="CALCIUM BINDING PROTEIN"/>
    <property type="match status" value="1"/>
</dbReference>
<dbReference type="Pfam" id="PF13202">
    <property type="entry name" value="EF-hand_5"/>
    <property type="match status" value="1"/>
</dbReference>
<feature type="domain" description="EF-hand" evidence="4">
    <location>
        <begin position="287"/>
        <end position="322"/>
    </location>
</feature>
<feature type="domain" description="EF-hand" evidence="4">
    <location>
        <begin position="329"/>
        <end position="356"/>
    </location>
</feature>
<dbReference type="CDD" id="cd00051">
    <property type="entry name" value="EFh"/>
    <property type="match status" value="1"/>
</dbReference>
<evidence type="ECO:0000259" key="4">
    <source>
        <dbReference type="PROSITE" id="PS50222"/>
    </source>
</evidence>
<proteinExistence type="predicted"/>